<dbReference type="InterPro" id="IPR029787">
    <property type="entry name" value="Nucleotide_cyclase"/>
</dbReference>
<feature type="transmembrane region" description="Helical" evidence="3">
    <location>
        <begin position="32"/>
        <end position="54"/>
    </location>
</feature>
<sequence length="408" mass="45179">MAQNHLINGFFPPLLILVAATIAVLFNDRITGEWLTALLWLPYALGAIGTLIALQFSKRQLLLSILLTVANYLLIRSYLQAPITSELVRYVYTLLVLCMPLMMLCNQLVTERGLTHPNTFVLCSLALMVAGLAAAFYVLEGANIVAWLDRYFAPRSYAQMVVSVNGLLFSLTMLILSLGLCLWRKGTIQIGLFFVMLANTVPLYCLDVPYISSIFATAALSIALLTGIKTSHDLAYRDQLTGLHGRRKLFERLAGLSRHYSLAMLDIDHFKKFNDTFGHDVGDDVLAMVASKIAQVGGGGEVFRYGGEEFTFIFHGMGKKEAAEYLNEIRELIANTPFIVRDRSRRKTATAEQRGKSTSAGQKKVQITVSIGVSEKAQGREQAEQIIKAADKALYQAKEQGRNCVKVL</sequence>
<dbReference type="EC" id="2.7.7.65" evidence="1"/>
<dbReference type="PANTHER" id="PTHR45138:SF9">
    <property type="entry name" value="DIGUANYLATE CYCLASE DGCM-RELATED"/>
    <property type="match status" value="1"/>
</dbReference>
<keyword evidence="6" id="KW-1185">Reference proteome</keyword>
<gene>
    <name evidence="5" type="ORF">EDC91_102249</name>
</gene>
<name>A0A4R2FHK0_9GAMM</name>
<dbReference type="NCBIfam" id="TIGR00254">
    <property type="entry name" value="GGDEF"/>
    <property type="match status" value="2"/>
</dbReference>
<dbReference type="GO" id="GO:0043709">
    <property type="term" value="P:cell adhesion involved in single-species biofilm formation"/>
    <property type="evidence" value="ECO:0007669"/>
    <property type="project" value="TreeGrafter"/>
</dbReference>
<organism evidence="5 6">
    <name type="scientific">Shewanella fodinae</name>
    <dbReference type="NCBI Taxonomy" id="552357"/>
    <lineage>
        <taxon>Bacteria</taxon>
        <taxon>Pseudomonadati</taxon>
        <taxon>Pseudomonadota</taxon>
        <taxon>Gammaproteobacteria</taxon>
        <taxon>Alteromonadales</taxon>
        <taxon>Shewanellaceae</taxon>
        <taxon>Shewanella</taxon>
    </lineage>
</organism>
<dbReference type="GO" id="GO:1902201">
    <property type="term" value="P:negative regulation of bacterial-type flagellum-dependent cell motility"/>
    <property type="evidence" value="ECO:0007669"/>
    <property type="project" value="TreeGrafter"/>
</dbReference>
<evidence type="ECO:0000256" key="1">
    <source>
        <dbReference type="ARBA" id="ARBA00012528"/>
    </source>
</evidence>
<dbReference type="AlphaFoldDB" id="A0A4R2FHK0"/>
<proteinExistence type="predicted"/>
<dbReference type="SMART" id="SM00267">
    <property type="entry name" value="GGDEF"/>
    <property type="match status" value="1"/>
</dbReference>
<feature type="transmembrane region" description="Helical" evidence="3">
    <location>
        <begin position="121"/>
        <end position="139"/>
    </location>
</feature>
<feature type="transmembrane region" description="Helical" evidence="3">
    <location>
        <begin position="91"/>
        <end position="109"/>
    </location>
</feature>
<keyword evidence="3" id="KW-1133">Transmembrane helix</keyword>
<keyword evidence="3" id="KW-0472">Membrane</keyword>
<feature type="transmembrane region" description="Helical" evidence="3">
    <location>
        <begin position="7"/>
        <end position="26"/>
    </location>
</feature>
<evidence type="ECO:0000259" key="4">
    <source>
        <dbReference type="PROSITE" id="PS50887"/>
    </source>
</evidence>
<protein>
    <recommendedName>
        <fullName evidence="1">diguanylate cyclase</fullName>
        <ecNumber evidence="1">2.7.7.65</ecNumber>
    </recommendedName>
</protein>
<dbReference type="CDD" id="cd01949">
    <property type="entry name" value="GGDEF"/>
    <property type="match status" value="1"/>
</dbReference>
<feature type="domain" description="GGDEF" evidence="4">
    <location>
        <begin position="258"/>
        <end position="408"/>
    </location>
</feature>
<dbReference type="SUPFAM" id="SSF55073">
    <property type="entry name" value="Nucleotide cyclase"/>
    <property type="match status" value="1"/>
</dbReference>
<dbReference type="InterPro" id="IPR000160">
    <property type="entry name" value="GGDEF_dom"/>
</dbReference>
<feature type="transmembrane region" description="Helical" evidence="3">
    <location>
        <begin position="61"/>
        <end position="79"/>
    </location>
</feature>
<reference evidence="5 6" key="1">
    <citation type="submission" date="2019-03" db="EMBL/GenBank/DDBJ databases">
        <title>Freshwater and sediment microbial communities from various areas in North America, analyzing microbe dynamics in response to fracking.</title>
        <authorList>
            <person name="Lamendella R."/>
        </authorList>
    </citation>
    <scope>NUCLEOTIDE SEQUENCE [LARGE SCALE GENOMIC DNA]</scope>
    <source>
        <strain evidence="5 6">74A</strain>
    </source>
</reference>
<evidence type="ECO:0000313" key="5">
    <source>
        <dbReference type="EMBL" id="TCN90331.1"/>
    </source>
</evidence>
<evidence type="ECO:0000256" key="3">
    <source>
        <dbReference type="SAM" id="Phobius"/>
    </source>
</evidence>
<dbReference type="InterPro" id="IPR043128">
    <property type="entry name" value="Rev_trsase/Diguanyl_cyclase"/>
</dbReference>
<dbReference type="RefSeq" id="WP_133037746.1">
    <property type="nucleotide sequence ID" value="NZ_SLWF01000002.1"/>
</dbReference>
<feature type="transmembrane region" description="Helical" evidence="3">
    <location>
        <begin position="187"/>
        <end position="204"/>
    </location>
</feature>
<evidence type="ECO:0000256" key="2">
    <source>
        <dbReference type="ARBA" id="ARBA00034247"/>
    </source>
</evidence>
<accession>A0A4R2FHK0</accession>
<feature type="transmembrane region" description="Helical" evidence="3">
    <location>
        <begin position="159"/>
        <end position="180"/>
    </location>
</feature>
<dbReference type="Gene3D" id="3.30.70.270">
    <property type="match status" value="1"/>
</dbReference>
<comment type="caution">
    <text evidence="5">The sequence shown here is derived from an EMBL/GenBank/DDBJ whole genome shotgun (WGS) entry which is preliminary data.</text>
</comment>
<dbReference type="Pfam" id="PF00990">
    <property type="entry name" value="GGDEF"/>
    <property type="match status" value="2"/>
</dbReference>
<dbReference type="PANTHER" id="PTHR45138">
    <property type="entry name" value="REGULATORY COMPONENTS OF SENSORY TRANSDUCTION SYSTEM"/>
    <property type="match status" value="1"/>
</dbReference>
<dbReference type="EMBL" id="SLWF01000002">
    <property type="protein sequence ID" value="TCN90331.1"/>
    <property type="molecule type" value="Genomic_DNA"/>
</dbReference>
<dbReference type="Proteomes" id="UP000294832">
    <property type="component" value="Unassembled WGS sequence"/>
</dbReference>
<dbReference type="GO" id="GO:0052621">
    <property type="term" value="F:diguanylate cyclase activity"/>
    <property type="evidence" value="ECO:0007669"/>
    <property type="project" value="UniProtKB-EC"/>
</dbReference>
<evidence type="ECO:0000313" key="6">
    <source>
        <dbReference type="Proteomes" id="UP000294832"/>
    </source>
</evidence>
<dbReference type="InterPro" id="IPR050469">
    <property type="entry name" value="Diguanylate_Cyclase"/>
</dbReference>
<comment type="catalytic activity">
    <reaction evidence="2">
        <text>2 GTP = 3',3'-c-di-GMP + 2 diphosphate</text>
        <dbReference type="Rhea" id="RHEA:24898"/>
        <dbReference type="ChEBI" id="CHEBI:33019"/>
        <dbReference type="ChEBI" id="CHEBI:37565"/>
        <dbReference type="ChEBI" id="CHEBI:58805"/>
        <dbReference type="EC" id="2.7.7.65"/>
    </reaction>
</comment>
<dbReference type="PROSITE" id="PS50887">
    <property type="entry name" value="GGDEF"/>
    <property type="match status" value="1"/>
</dbReference>
<dbReference type="OrthoDB" id="9812260at2"/>
<keyword evidence="3" id="KW-0812">Transmembrane</keyword>
<dbReference type="GO" id="GO:0005886">
    <property type="term" value="C:plasma membrane"/>
    <property type="evidence" value="ECO:0007669"/>
    <property type="project" value="TreeGrafter"/>
</dbReference>